<keyword evidence="2" id="KW-1185">Reference proteome</keyword>
<proteinExistence type="predicted"/>
<comment type="caution">
    <text evidence="1">The sequence shown here is derived from an EMBL/GenBank/DDBJ whole genome shotgun (WGS) entry which is preliminary data.</text>
</comment>
<name>A0AA36HCP2_CYLNA</name>
<dbReference type="EMBL" id="CATQJL010000316">
    <property type="protein sequence ID" value="CAJ0607752.1"/>
    <property type="molecule type" value="Genomic_DNA"/>
</dbReference>
<reference evidence="1" key="1">
    <citation type="submission" date="2023-07" db="EMBL/GenBank/DDBJ databases">
        <authorList>
            <consortium name="CYATHOMIX"/>
        </authorList>
    </citation>
    <scope>NUCLEOTIDE SEQUENCE</scope>
    <source>
        <strain evidence="1">N/A</strain>
    </source>
</reference>
<evidence type="ECO:0000313" key="2">
    <source>
        <dbReference type="Proteomes" id="UP001176961"/>
    </source>
</evidence>
<dbReference type="AlphaFoldDB" id="A0AA36HCP2"/>
<accession>A0AA36HCP2</accession>
<protein>
    <submittedName>
        <fullName evidence="1">Uncharacterized protein</fullName>
    </submittedName>
</protein>
<gene>
    <name evidence="1" type="ORF">CYNAS_LOCUS19735</name>
</gene>
<organism evidence="1 2">
    <name type="scientific">Cylicocyclus nassatus</name>
    <name type="common">Nematode worm</name>
    <dbReference type="NCBI Taxonomy" id="53992"/>
    <lineage>
        <taxon>Eukaryota</taxon>
        <taxon>Metazoa</taxon>
        <taxon>Ecdysozoa</taxon>
        <taxon>Nematoda</taxon>
        <taxon>Chromadorea</taxon>
        <taxon>Rhabditida</taxon>
        <taxon>Rhabditina</taxon>
        <taxon>Rhabditomorpha</taxon>
        <taxon>Strongyloidea</taxon>
        <taxon>Strongylidae</taxon>
        <taxon>Cylicocyclus</taxon>
    </lineage>
</organism>
<dbReference type="Proteomes" id="UP001176961">
    <property type="component" value="Unassembled WGS sequence"/>
</dbReference>
<evidence type="ECO:0000313" key="1">
    <source>
        <dbReference type="EMBL" id="CAJ0607752.1"/>
    </source>
</evidence>
<sequence length="105" mass="11749">MPKSVRLDTIGARLHSLGNLRHASSTKMMRHFVAFSLLLFVLEISVEASFLSRHFGRSFCLVTKDTGCRARCLKQNCQNGHCKIVERGLQWGCFCEDCSGGQAKN</sequence>